<dbReference type="EMBL" id="HBUE01304998">
    <property type="protein sequence ID" value="CAG6580534.1"/>
    <property type="molecule type" value="Transcribed_RNA"/>
</dbReference>
<accession>A0A8D8H6K9</accession>
<proteinExistence type="predicted"/>
<dbReference type="EMBL" id="HBUE01068661">
    <property type="protein sequence ID" value="CAG6471714.1"/>
    <property type="molecule type" value="Transcribed_RNA"/>
</dbReference>
<evidence type="ECO:0000313" key="1">
    <source>
        <dbReference type="EMBL" id="CAG6528777.1"/>
    </source>
</evidence>
<protein>
    <submittedName>
        <fullName evidence="1">(northern house mosquito) hypothetical protein</fullName>
    </submittedName>
</protein>
<sequence>MPHAGSFEHAHKLSRPVSRFDFHTVIRPNVTFRPLFRPHFFTPGHSARCFSLKGRSPNHSPVVRSQNSEVHSLFFSSVGASPRASHTRGHFDRDCSWIEFPLRQPVTSYHGSLLQQSGHEGPKCSSIVQNLADCNSWFRRKRKTRAFASVPD</sequence>
<reference evidence="1" key="1">
    <citation type="submission" date="2021-05" db="EMBL/GenBank/DDBJ databases">
        <authorList>
            <person name="Alioto T."/>
            <person name="Alioto T."/>
            <person name="Gomez Garrido J."/>
        </authorList>
    </citation>
    <scope>NUCLEOTIDE SEQUENCE</scope>
</reference>
<dbReference type="EMBL" id="HBUE01198902">
    <property type="protein sequence ID" value="CAG6528777.1"/>
    <property type="molecule type" value="Transcribed_RNA"/>
</dbReference>
<organism evidence="1">
    <name type="scientific">Culex pipiens</name>
    <name type="common">House mosquito</name>
    <dbReference type="NCBI Taxonomy" id="7175"/>
    <lineage>
        <taxon>Eukaryota</taxon>
        <taxon>Metazoa</taxon>
        <taxon>Ecdysozoa</taxon>
        <taxon>Arthropoda</taxon>
        <taxon>Hexapoda</taxon>
        <taxon>Insecta</taxon>
        <taxon>Pterygota</taxon>
        <taxon>Neoptera</taxon>
        <taxon>Endopterygota</taxon>
        <taxon>Diptera</taxon>
        <taxon>Nematocera</taxon>
        <taxon>Culicoidea</taxon>
        <taxon>Culicidae</taxon>
        <taxon>Culicinae</taxon>
        <taxon>Culicini</taxon>
        <taxon>Culex</taxon>
        <taxon>Culex</taxon>
    </lineage>
</organism>
<dbReference type="AlphaFoldDB" id="A0A8D8H6K9"/>
<name>A0A8D8H6K9_CULPI</name>